<accession>A0A382CBB7</accession>
<gene>
    <name evidence="1" type="ORF">METZ01_LOCUS175993</name>
</gene>
<dbReference type="EMBL" id="UINC01033600">
    <property type="protein sequence ID" value="SVB23139.1"/>
    <property type="molecule type" value="Genomic_DNA"/>
</dbReference>
<proteinExistence type="predicted"/>
<reference evidence="1" key="1">
    <citation type="submission" date="2018-05" db="EMBL/GenBank/DDBJ databases">
        <authorList>
            <person name="Lanie J.A."/>
            <person name="Ng W.-L."/>
            <person name="Kazmierczak K.M."/>
            <person name="Andrzejewski T.M."/>
            <person name="Davidsen T.M."/>
            <person name="Wayne K.J."/>
            <person name="Tettelin H."/>
            <person name="Glass J.I."/>
            <person name="Rusch D."/>
            <person name="Podicherti R."/>
            <person name="Tsui H.-C.T."/>
            <person name="Winkler M.E."/>
        </authorList>
    </citation>
    <scope>NUCLEOTIDE SEQUENCE</scope>
</reference>
<organism evidence="1">
    <name type="scientific">marine metagenome</name>
    <dbReference type="NCBI Taxonomy" id="408172"/>
    <lineage>
        <taxon>unclassified sequences</taxon>
        <taxon>metagenomes</taxon>
        <taxon>ecological metagenomes</taxon>
    </lineage>
</organism>
<feature type="non-terminal residue" evidence="1">
    <location>
        <position position="44"/>
    </location>
</feature>
<sequence length="44" mass="4726">MSTTIVPFKLSMKSLSKSLRGKIVVVLDTNKITGNEAILYITGG</sequence>
<dbReference type="AlphaFoldDB" id="A0A382CBB7"/>
<protein>
    <submittedName>
        <fullName evidence="1">Uncharacterized protein</fullName>
    </submittedName>
</protein>
<name>A0A382CBB7_9ZZZZ</name>
<evidence type="ECO:0000313" key="1">
    <source>
        <dbReference type="EMBL" id="SVB23139.1"/>
    </source>
</evidence>